<evidence type="ECO:0000313" key="3">
    <source>
        <dbReference type="Proteomes" id="UP000095751"/>
    </source>
</evidence>
<protein>
    <submittedName>
        <fullName evidence="2">Uncharacterized protein</fullName>
    </submittedName>
</protein>
<proteinExistence type="predicted"/>
<keyword evidence="3" id="KW-1185">Reference proteome</keyword>
<gene>
    <name evidence="2" type="ORF">FRACYDRAFT_255316</name>
</gene>
<reference evidence="2 3" key="1">
    <citation type="submission" date="2016-09" db="EMBL/GenBank/DDBJ databases">
        <title>Extensive genetic diversity and differential bi-allelic expression allows diatom success in the polar Southern Ocean.</title>
        <authorList>
            <consortium name="DOE Joint Genome Institute"/>
            <person name="Mock T."/>
            <person name="Otillar R.P."/>
            <person name="Strauss J."/>
            <person name="Dupont C."/>
            <person name="Frickenhaus S."/>
            <person name="Maumus F."/>
            <person name="Mcmullan M."/>
            <person name="Sanges R."/>
            <person name="Schmutz J."/>
            <person name="Toseland A."/>
            <person name="Valas R."/>
            <person name="Veluchamy A."/>
            <person name="Ward B.J."/>
            <person name="Allen A."/>
            <person name="Barry K."/>
            <person name="Falciatore A."/>
            <person name="Ferrante M."/>
            <person name="Fortunato A.E."/>
            <person name="Gloeckner G."/>
            <person name="Gruber A."/>
            <person name="Hipkin R."/>
            <person name="Janech M."/>
            <person name="Kroth P."/>
            <person name="Leese F."/>
            <person name="Lindquist E."/>
            <person name="Lyon B.R."/>
            <person name="Martin J."/>
            <person name="Mayer C."/>
            <person name="Parker M."/>
            <person name="Quesneville H."/>
            <person name="Raymond J."/>
            <person name="Uhlig C."/>
            <person name="Valentin K.U."/>
            <person name="Worden A.Z."/>
            <person name="Armbrust E.V."/>
            <person name="Bowler C."/>
            <person name="Green B."/>
            <person name="Moulton V."/>
            <person name="Van Oosterhout C."/>
            <person name="Grigoriev I."/>
        </authorList>
    </citation>
    <scope>NUCLEOTIDE SEQUENCE [LARGE SCALE GENOMIC DNA]</scope>
    <source>
        <strain evidence="2 3">CCMP1102</strain>
    </source>
</reference>
<feature type="region of interest" description="Disordered" evidence="1">
    <location>
        <begin position="195"/>
        <end position="226"/>
    </location>
</feature>
<dbReference type="AlphaFoldDB" id="A0A1E7EK73"/>
<dbReference type="InParanoid" id="A0A1E7EK73"/>
<sequence>MNNKISHLKGLQRTTQDGLGALASIKPIPGFPLLFAPKLDHQHKAPGQILVKIWALFSRELGEVHQKELEEEEAKKEDTSSAIIVEIEVEKEKETEKETEEEEEEDTATTAMIIAGVEKETMEAETMDTEIIETEEMRGLQQHTVRFGPSVDDPYQRSAMKSSTYASPGPSEVKLRKSIAPPKCVNRRSSVDYYSCSQDNNNNNNDNSDSDDGNENNSTEQIEAKKKEQLLRNKFIKPVLKKRGHKSYSLAAVTTTNDDGKLKLTSSSRSLSPLQNNHNILGAGSVFFTASGWKRDLKIPYINNLR</sequence>
<name>A0A1E7EK73_9STRA</name>
<evidence type="ECO:0000256" key="1">
    <source>
        <dbReference type="SAM" id="MobiDB-lite"/>
    </source>
</evidence>
<dbReference type="EMBL" id="KV784416">
    <property type="protein sequence ID" value="OEU06286.1"/>
    <property type="molecule type" value="Genomic_DNA"/>
</dbReference>
<feature type="compositionally biased region" description="Low complexity" evidence="1">
    <location>
        <begin position="195"/>
        <end position="207"/>
    </location>
</feature>
<evidence type="ECO:0000313" key="2">
    <source>
        <dbReference type="EMBL" id="OEU06286.1"/>
    </source>
</evidence>
<feature type="region of interest" description="Disordered" evidence="1">
    <location>
        <begin position="139"/>
        <end position="180"/>
    </location>
</feature>
<dbReference type="Proteomes" id="UP000095751">
    <property type="component" value="Unassembled WGS sequence"/>
</dbReference>
<organism evidence="2 3">
    <name type="scientific">Fragilariopsis cylindrus CCMP1102</name>
    <dbReference type="NCBI Taxonomy" id="635003"/>
    <lineage>
        <taxon>Eukaryota</taxon>
        <taxon>Sar</taxon>
        <taxon>Stramenopiles</taxon>
        <taxon>Ochrophyta</taxon>
        <taxon>Bacillariophyta</taxon>
        <taxon>Bacillariophyceae</taxon>
        <taxon>Bacillariophycidae</taxon>
        <taxon>Bacillariales</taxon>
        <taxon>Bacillariaceae</taxon>
        <taxon>Fragilariopsis</taxon>
    </lineage>
</organism>
<dbReference type="KEGG" id="fcy:FRACYDRAFT_255316"/>
<accession>A0A1E7EK73</accession>